<proteinExistence type="predicted"/>
<organism evidence="3 4">
    <name type="scientific">Suillus discolor</name>
    <dbReference type="NCBI Taxonomy" id="1912936"/>
    <lineage>
        <taxon>Eukaryota</taxon>
        <taxon>Fungi</taxon>
        <taxon>Dikarya</taxon>
        <taxon>Basidiomycota</taxon>
        <taxon>Agaricomycotina</taxon>
        <taxon>Agaricomycetes</taxon>
        <taxon>Agaricomycetidae</taxon>
        <taxon>Boletales</taxon>
        <taxon>Suillineae</taxon>
        <taxon>Suillaceae</taxon>
        <taxon>Suillus</taxon>
    </lineage>
</organism>
<name>A0A9P7EX51_9AGAM</name>
<accession>A0A9P7EX51</accession>
<evidence type="ECO:0000313" key="3">
    <source>
        <dbReference type="EMBL" id="KAG2094007.1"/>
    </source>
</evidence>
<gene>
    <name evidence="3" type="ORF">F5147DRAFT_554610</name>
</gene>
<feature type="non-terminal residue" evidence="3">
    <location>
        <position position="77"/>
    </location>
</feature>
<dbReference type="AlphaFoldDB" id="A0A9P7EX51"/>
<evidence type="ECO:0000256" key="1">
    <source>
        <dbReference type="SAM" id="MobiDB-lite"/>
    </source>
</evidence>
<dbReference type="GO" id="GO:0004672">
    <property type="term" value="F:protein kinase activity"/>
    <property type="evidence" value="ECO:0007669"/>
    <property type="project" value="InterPro"/>
</dbReference>
<dbReference type="RefSeq" id="XP_041287373.1">
    <property type="nucleotide sequence ID" value="XM_041430472.1"/>
</dbReference>
<dbReference type="SUPFAM" id="SSF56112">
    <property type="entry name" value="Protein kinase-like (PK-like)"/>
    <property type="match status" value="1"/>
</dbReference>
<dbReference type="Pfam" id="PF06293">
    <property type="entry name" value="Kdo"/>
    <property type="match status" value="1"/>
</dbReference>
<dbReference type="OrthoDB" id="3247966at2759"/>
<dbReference type="Gene3D" id="1.10.510.10">
    <property type="entry name" value="Transferase(Phosphotransferase) domain 1"/>
    <property type="match status" value="1"/>
</dbReference>
<dbReference type="GeneID" id="64692731"/>
<sequence>ITSLIQELHKADYVHGDLRDANFVVKNKKDFMLLDFDWAGSKQETHYPIRVDQKDIRRPDDARNGNKITTEHDLEML</sequence>
<feature type="domain" description="Protein kinase" evidence="2">
    <location>
        <begin position="1"/>
        <end position="77"/>
    </location>
</feature>
<evidence type="ECO:0000313" key="4">
    <source>
        <dbReference type="Proteomes" id="UP000823399"/>
    </source>
</evidence>
<protein>
    <recommendedName>
        <fullName evidence="2">Protein kinase domain-containing protein</fullName>
    </recommendedName>
</protein>
<dbReference type="InterPro" id="IPR011009">
    <property type="entry name" value="Kinase-like_dom_sf"/>
</dbReference>
<dbReference type="PROSITE" id="PS50011">
    <property type="entry name" value="PROTEIN_KINASE_DOM"/>
    <property type="match status" value="1"/>
</dbReference>
<evidence type="ECO:0000259" key="2">
    <source>
        <dbReference type="PROSITE" id="PS50011"/>
    </source>
</evidence>
<feature type="non-terminal residue" evidence="3">
    <location>
        <position position="1"/>
    </location>
</feature>
<dbReference type="InterPro" id="IPR000719">
    <property type="entry name" value="Prot_kinase_dom"/>
</dbReference>
<keyword evidence="4" id="KW-1185">Reference proteome</keyword>
<reference evidence="3" key="1">
    <citation type="journal article" date="2020" name="New Phytol.">
        <title>Comparative genomics reveals dynamic genome evolution in host specialist ectomycorrhizal fungi.</title>
        <authorList>
            <person name="Lofgren L.A."/>
            <person name="Nguyen N.H."/>
            <person name="Vilgalys R."/>
            <person name="Ruytinx J."/>
            <person name="Liao H.L."/>
            <person name="Branco S."/>
            <person name="Kuo A."/>
            <person name="LaButti K."/>
            <person name="Lipzen A."/>
            <person name="Andreopoulos W."/>
            <person name="Pangilinan J."/>
            <person name="Riley R."/>
            <person name="Hundley H."/>
            <person name="Na H."/>
            <person name="Barry K."/>
            <person name="Grigoriev I.V."/>
            <person name="Stajich J.E."/>
            <person name="Kennedy P.G."/>
        </authorList>
    </citation>
    <scope>NUCLEOTIDE SEQUENCE</scope>
    <source>
        <strain evidence="3">FC423</strain>
    </source>
</reference>
<feature type="region of interest" description="Disordered" evidence="1">
    <location>
        <begin position="56"/>
        <end position="77"/>
    </location>
</feature>
<comment type="caution">
    <text evidence="3">The sequence shown here is derived from an EMBL/GenBank/DDBJ whole genome shotgun (WGS) entry which is preliminary data.</text>
</comment>
<dbReference type="GO" id="GO:0005524">
    <property type="term" value="F:ATP binding"/>
    <property type="evidence" value="ECO:0007669"/>
    <property type="project" value="InterPro"/>
</dbReference>
<dbReference type="Proteomes" id="UP000823399">
    <property type="component" value="Unassembled WGS sequence"/>
</dbReference>
<dbReference type="EMBL" id="JABBWM010000081">
    <property type="protein sequence ID" value="KAG2094007.1"/>
    <property type="molecule type" value="Genomic_DNA"/>
</dbReference>